<dbReference type="Gene3D" id="3.40.430.10">
    <property type="entry name" value="Dihydrofolate Reductase, subunit A"/>
    <property type="match status" value="1"/>
</dbReference>
<dbReference type="InterPro" id="IPR002734">
    <property type="entry name" value="RibDG_C"/>
</dbReference>
<dbReference type="SUPFAM" id="SSF53597">
    <property type="entry name" value="Dihydrofolate reductase-like"/>
    <property type="match status" value="1"/>
</dbReference>
<proteinExistence type="predicted"/>
<feature type="domain" description="Bacterial bifunctional deaminase-reductase C-terminal" evidence="1">
    <location>
        <begin position="3"/>
        <end position="187"/>
    </location>
</feature>
<protein>
    <submittedName>
        <fullName evidence="2">Dihydrofolate reductase family protein</fullName>
    </submittedName>
</protein>
<accession>A0ABT6ZWI6</accession>
<organism evidence="2 3">
    <name type="scientific">Streptomyces iconiensis</name>
    <dbReference type="NCBI Taxonomy" id="1384038"/>
    <lineage>
        <taxon>Bacteria</taxon>
        <taxon>Bacillati</taxon>
        <taxon>Actinomycetota</taxon>
        <taxon>Actinomycetes</taxon>
        <taxon>Kitasatosporales</taxon>
        <taxon>Streptomycetaceae</taxon>
        <taxon>Streptomyces</taxon>
    </lineage>
</organism>
<dbReference type="RefSeq" id="WP_274039611.1">
    <property type="nucleotide sequence ID" value="NZ_JANCPR020000014.1"/>
</dbReference>
<sequence length="205" mass="22577">MAKVTLTTFLTVDGVMQGPGGPDEDTSDGFDLGGWVTPYVGDDMMRHVQGIFDRADAFLLGRTTYGLFAGHWPQVSDEEDPHVAKRLNTLPKYVASRTLDHLEWQRSTLLGGDVIDAVRKLKEQPGREIQVHGSRLLAQSLMAHDLIDEYNLFVFPVLLGKGKRLFADGTLPTGLRLTESSVTPESITVQTYVPTGRPTFAEYGA</sequence>
<keyword evidence="3" id="KW-1185">Reference proteome</keyword>
<dbReference type="Pfam" id="PF01872">
    <property type="entry name" value="RibD_C"/>
    <property type="match status" value="1"/>
</dbReference>
<evidence type="ECO:0000259" key="1">
    <source>
        <dbReference type="Pfam" id="PF01872"/>
    </source>
</evidence>
<name>A0ABT6ZWI6_9ACTN</name>
<evidence type="ECO:0000313" key="3">
    <source>
        <dbReference type="Proteomes" id="UP001214441"/>
    </source>
</evidence>
<evidence type="ECO:0000313" key="2">
    <source>
        <dbReference type="EMBL" id="MDJ1133432.1"/>
    </source>
</evidence>
<dbReference type="PANTHER" id="PTHR38011:SF2">
    <property type="entry name" value="BIFUNCTIONAL DEAMINASE-REDUCTASE DOMAIN PROTEIN"/>
    <property type="match status" value="1"/>
</dbReference>
<gene>
    <name evidence="2" type="ORF">NMN56_015965</name>
</gene>
<comment type="caution">
    <text evidence="2">The sequence shown here is derived from an EMBL/GenBank/DDBJ whole genome shotgun (WGS) entry which is preliminary data.</text>
</comment>
<dbReference type="EMBL" id="JANCPR020000014">
    <property type="protein sequence ID" value="MDJ1133432.1"/>
    <property type="molecule type" value="Genomic_DNA"/>
</dbReference>
<dbReference type="PANTHER" id="PTHR38011">
    <property type="entry name" value="DIHYDROFOLATE REDUCTASE FAMILY PROTEIN (AFU_ORTHOLOGUE AFUA_8G06820)"/>
    <property type="match status" value="1"/>
</dbReference>
<reference evidence="2 3" key="1">
    <citation type="submission" date="2023-05" db="EMBL/GenBank/DDBJ databases">
        <title>Streptantibioticus silvisoli sp. nov., acidotolerant actinomycetes 1 from pine litter.</title>
        <authorList>
            <person name="Swiecimska M."/>
            <person name="Golinska P."/>
            <person name="Sangal V."/>
            <person name="Wachnowicz B."/>
            <person name="Goodfellow M."/>
        </authorList>
    </citation>
    <scope>NUCLEOTIDE SEQUENCE [LARGE SCALE GENOMIC DNA]</scope>
    <source>
        <strain evidence="2 3">DSM 42109</strain>
    </source>
</reference>
<dbReference type="InterPro" id="IPR024072">
    <property type="entry name" value="DHFR-like_dom_sf"/>
</dbReference>
<dbReference type="InterPro" id="IPR050765">
    <property type="entry name" value="Riboflavin_Biosynth_HTPR"/>
</dbReference>
<dbReference type="Proteomes" id="UP001214441">
    <property type="component" value="Unassembled WGS sequence"/>
</dbReference>